<reference evidence="2 3" key="1">
    <citation type="journal article" date="2010" name="Science">
        <title>Genomic comparison of the ants Camponotus floridanus and Harpegnathos saltator.</title>
        <authorList>
            <person name="Bonasio R."/>
            <person name="Zhang G."/>
            <person name="Ye C."/>
            <person name="Mutti N.S."/>
            <person name="Fang X."/>
            <person name="Qin N."/>
            <person name="Donahue G."/>
            <person name="Yang P."/>
            <person name="Li Q."/>
            <person name="Li C."/>
            <person name="Zhang P."/>
            <person name="Huang Z."/>
            <person name="Berger S.L."/>
            <person name="Reinberg D."/>
            <person name="Wang J."/>
            <person name="Liebig J."/>
        </authorList>
    </citation>
    <scope>NUCLEOTIDE SEQUENCE [LARGE SCALE GENOMIC DNA]</scope>
    <source>
        <strain evidence="2 3">R22 G/1</strain>
    </source>
</reference>
<gene>
    <name evidence="2" type="ORF">EAI_16293</name>
</gene>
<evidence type="ECO:0000313" key="2">
    <source>
        <dbReference type="EMBL" id="EFN82463.1"/>
    </source>
</evidence>
<evidence type="ECO:0000313" key="3">
    <source>
        <dbReference type="Proteomes" id="UP000008237"/>
    </source>
</evidence>
<dbReference type="OMA" id="FLTIPAR"/>
<dbReference type="EMBL" id="GL449587">
    <property type="protein sequence ID" value="EFN82463.1"/>
    <property type="molecule type" value="Genomic_DNA"/>
</dbReference>
<accession>E2BPB9</accession>
<protein>
    <recommendedName>
        <fullName evidence="1">Transposase Tc5 C-terminal domain-containing protein</fullName>
    </recommendedName>
</protein>
<feature type="non-terminal residue" evidence="2">
    <location>
        <position position="1"/>
    </location>
</feature>
<evidence type="ECO:0000259" key="1">
    <source>
        <dbReference type="Pfam" id="PF04236"/>
    </source>
</evidence>
<organism evidence="3">
    <name type="scientific">Harpegnathos saltator</name>
    <name type="common">Jerdon's jumping ant</name>
    <dbReference type="NCBI Taxonomy" id="610380"/>
    <lineage>
        <taxon>Eukaryota</taxon>
        <taxon>Metazoa</taxon>
        <taxon>Ecdysozoa</taxon>
        <taxon>Arthropoda</taxon>
        <taxon>Hexapoda</taxon>
        <taxon>Insecta</taxon>
        <taxon>Pterygota</taxon>
        <taxon>Neoptera</taxon>
        <taxon>Endopterygota</taxon>
        <taxon>Hymenoptera</taxon>
        <taxon>Apocrita</taxon>
        <taxon>Aculeata</taxon>
        <taxon>Formicoidea</taxon>
        <taxon>Formicidae</taxon>
        <taxon>Ponerinae</taxon>
        <taxon>Ponerini</taxon>
        <taxon>Harpegnathos</taxon>
    </lineage>
</organism>
<sequence>NIYTMASKSGKLTSQHVKTWLKDVYFLNVVAKSVLLLDSWTGQCPNIIAETRSEFATDIVLLTISAGTTEKVQPLDVYGFRMWKIFIKYFSDMVILLDLVIDFHSRNNILKLQSLTHNQFSSPRFRNLFKYAWFKSGYMQNKPTEFQTPVEFCFKSNTKIYCDICGQTAIIICSWYKKSLCVTHF</sequence>
<dbReference type="Proteomes" id="UP000008237">
    <property type="component" value="Unassembled WGS sequence"/>
</dbReference>
<dbReference type="Pfam" id="PF04236">
    <property type="entry name" value="Transp_Tc5_C"/>
    <property type="match status" value="1"/>
</dbReference>
<name>E2BPB9_HARSA</name>
<dbReference type="OrthoDB" id="10051656at2759"/>
<proteinExistence type="predicted"/>
<dbReference type="InParanoid" id="E2BPB9"/>
<feature type="non-terminal residue" evidence="2">
    <location>
        <position position="185"/>
    </location>
</feature>
<feature type="domain" description="Transposase Tc5 C-terminal" evidence="1">
    <location>
        <begin position="133"/>
        <end position="185"/>
    </location>
</feature>
<dbReference type="AlphaFoldDB" id="E2BPB9"/>
<keyword evidence="3" id="KW-1185">Reference proteome</keyword>
<dbReference type="InterPro" id="IPR007350">
    <property type="entry name" value="Transposase_Tc5_C"/>
</dbReference>